<feature type="transmembrane region" description="Helical" evidence="2">
    <location>
        <begin position="29"/>
        <end position="50"/>
    </location>
</feature>
<protein>
    <submittedName>
        <fullName evidence="3">Trp biosynthesis-associated membrane protein</fullName>
    </submittedName>
</protein>
<name>A0A941E809_9ACTN</name>
<feature type="transmembrane region" description="Helical" evidence="2">
    <location>
        <begin position="146"/>
        <end position="167"/>
    </location>
</feature>
<dbReference type="Pfam" id="PF09534">
    <property type="entry name" value="Trp_oprn_chp"/>
    <property type="match status" value="1"/>
</dbReference>
<dbReference type="Proteomes" id="UP000676325">
    <property type="component" value="Unassembled WGS sequence"/>
</dbReference>
<feature type="region of interest" description="Disordered" evidence="1">
    <location>
        <begin position="190"/>
        <end position="222"/>
    </location>
</feature>
<dbReference type="InterPro" id="IPR019051">
    <property type="entry name" value="Trp_biosyn_TM_oprn/chp"/>
</dbReference>
<dbReference type="EMBL" id="JAGSOH010000004">
    <property type="protein sequence ID" value="MBR7825160.1"/>
    <property type="molecule type" value="Genomic_DNA"/>
</dbReference>
<gene>
    <name evidence="3" type="ORF">KDK95_02495</name>
</gene>
<keyword evidence="2" id="KW-1133">Transmembrane helix</keyword>
<proteinExistence type="predicted"/>
<evidence type="ECO:0000256" key="1">
    <source>
        <dbReference type="SAM" id="MobiDB-lite"/>
    </source>
</evidence>
<comment type="caution">
    <text evidence="3">The sequence shown here is derived from an EMBL/GenBank/DDBJ whole genome shotgun (WGS) entry which is preliminary data.</text>
</comment>
<evidence type="ECO:0000256" key="2">
    <source>
        <dbReference type="SAM" id="Phobius"/>
    </source>
</evidence>
<feature type="transmembrane region" description="Helical" evidence="2">
    <location>
        <begin position="96"/>
        <end position="114"/>
    </location>
</feature>
<keyword evidence="2" id="KW-0812">Transmembrane</keyword>
<keyword evidence="4" id="KW-1185">Reference proteome</keyword>
<sequence>MAAVETPAAEVTEQTHVGPARKATRAKTLAALLAAVGAGIVLLTIGRGWADGYVTSPIRFKVTASGSQLTGVPYALGLAGLAGALALFAVRRIGRYLVGAVLALAGAGTVYSIADRLSRLDEALHTQAAAQGLGSDTKISSIDNSFWPYLTIAGGVILCAAGVYTLVRGRTWSGLGNRYESPANAAQAAAKPASEVTARDLWDAQGRGSDLTEADDEPAADR</sequence>
<feature type="transmembrane region" description="Helical" evidence="2">
    <location>
        <begin position="70"/>
        <end position="89"/>
    </location>
</feature>
<accession>A0A941E809</accession>
<dbReference type="RefSeq" id="WP_212516320.1">
    <property type="nucleotide sequence ID" value="NZ_JAGSOH010000004.1"/>
</dbReference>
<keyword evidence="2" id="KW-0472">Membrane</keyword>
<evidence type="ECO:0000313" key="4">
    <source>
        <dbReference type="Proteomes" id="UP000676325"/>
    </source>
</evidence>
<organism evidence="3 4">
    <name type="scientific">Actinospica acidithermotolerans</name>
    <dbReference type="NCBI Taxonomy" id="2828514"/>
    <lineage>
        <taxon>Bacteria</taxon>
        <taxon>Bacillati</taxon>
        <taxon>Actinomycetota</taxon>
        <taxon>Actinomycetes</taxon>
        <taxon>Catenulisporales</taxon>
        <taxon>Actinospicaceae</taxon>
        <taxon>Actinospica</taxon>
    </lineage>
</organism>
<dbReference type="AlphaFoldDB" id="A0A941E809"/>
<evidence type="ECO:0000313" key="3">
    <source>
        <dbReference type="EMBL" id="MBR7825160.1"/>
    </source>
</evidence>
<feature type="compositionally biased region" description="Acidic residues" evidence="1">
    <location>
        <begin position="212"/>
        <end position="222"/>
    </location>
</feature>
<reference evidence="3" key="1">
    <citation type="submission" date="2021-04" db="EMBL/GenBank/DDBJ databases">
        <title>Genome based classification of Actinospica acidithermotolerans sp. nov., an actinobacterium isolated from an Indonesian hot spring.</title>
        <authorList>
            <person name="Kusuma A.B."/>
            <person name="Putra K.E."/>
            <person name="Nafisah S."/>
            <person name="Loh J."/>
            <person name="Nouioui I."/>
            <person name="Goodfellow M."/>
        </authorList>
    </citation>
    <scope>NUCLEOTIDE SEQUENCE</scope>
    <source>
        <strain evidence="3">MGRD01-02</strain>
    </source>
</reference>